<dbReference type="PANTHER" id="PTHR44229:SF8">
    <property type="entry name" value="ALCOHOL DEHYDROGENASE-RELATED"/>
    <property type="match status" value="1"/>
</dbReference>
<accession>A0ABD0ST63</accession>
<dbReference type="PRINTS" id="PR00080">
    <property type="entry name" value="SDRFAMILY"/>
</dbReference>
<dbReference type="Proteomes" id="UP001549921">
    <property type="component" value="Unassembled WGS sequence"/>
</dbReference>
<dbReference type="InterPro" id="IPR020904">
    <property type="entry name" value="Sc_DH/Rdtase_CS"/>
</dbReference>
<dbReference type="PANTHER" id="PTHR44229">
    <property type="entry name" value="15-HYDROXYPROSTAGLANDIN DEHYDROGENASE [NAD(+)]"/>
    <property type="match status" value="1"/>
</dbReference>
<evidence type="ECO:0000256" key="2">
    <source>
        <dbReference type="ARBA" id="ARBA00023002"/>
    </source>
</evidence>
<evidence type="ECO:0000313" key="5">
    <source>
        <dbReference type="Proteomes" id="UP001549921"/>
    </source>
</evidence>
<sequence>MSEFGKVEGKTFLITGGASGLGAGYVESFLKDGAKSVAILDINEQAGKLLVEELNKVYPGKVIFIKCDVSNEENVTQAFNEVVDKFKTVDVLINNAGIMNDSSNIWRKATLVNVLGLVSLTLKGIKHMNKEEGGKGGTIINVSSIAGFMKNFNFLPIYAGSKAAVLHFTHNIAPTLTEGSGMRVMTICYGATDTPLLHNMDKIAYDQKFGEIILNSRSDHYIQKAESAINGLVDTFKQGSHKSVWLVTDDKPVQDITQIINNAYEMVQKAIYPSMPFN</sequence>
<dbReference type="PRINTS" id="PR00081">
    <property type="entry name" value="GDHRDH"/>
</dbReference>
<gene>
    <name evidence="4" type="ORF">ABMA28_005018</name>
</gene>
<evidence type="ECO:0000256" key="1">
    <source>
        <dbReference type="ARBA" id="ARBA00006484"/>
    </source>
</evidence>
<dbReference type="Pfam" id="PF00106">
    <property type="entry name" value="adh_short"/>
    <property type="match status" value="1"/>
</dbReference>
<dbReference type="EMBL" id="JBEDNZ010000017">
    <property type="protein sequence ID" value="KAL0821566.1"/>
    <property type="molecule type" value="Genomic_DNA"/>
</dbReference>
<reference evidence="4 5" key="1">
    <citation type="submission" date="2024-06" db="EMBL/GenBank/DDBJ databases">
        <title>A chromosome-level genome assembly of beet webworm, Loxostege sticticalis.</title>
        <authorList>
            <person name="Zhang Y."/>
        </authorList>
    </citation>
    <scope>NUCLEOTIDE SEQUENCE [LARGE SCALE GENOMIC DNA]</scope>
    <source>
        <strain evidence="4">AQ028</strain>
        <tissue evidence="4">Male pupae</tissue>
    </source>
</reference>
<comment type="similarity">
    <text evidence="1 3">Belongs to the short-chain dehydrogenases/reductases (SDR) family.</text>
</comment>
<dbReference type="SUPFAM" id="SSF51735">
    <property type="entry name" value="NAD(P)-binding Rossmann-fold domains"/>
    <property type="match status" value="1"/>
</dbReference>
<dbReference type="AlphaFoldDB" id="A0ABD0ST63"/>
<protein>
    <recommendedName>
        <fullName evidence="6">Alcohol dehydrogenase</fullName>
    </recommendedName>
</protein>
<name>A0ABD0ST63_LOXSC</name>
<organism evidence="4 5">
    <name type="scientific">Loxostege sticticalis</name>
    <name type="common">Beet webworm moth</name>
    <dbReference type="NCBI Taxonomy" id="481309"/>
    <lineage>
        <taxon>Eukaryota</taxon>
        <taxon>Metazoa</taxon>
        <taxon>Ecdysozoa</taxon>
        <taxon>Arthropoda</taxon>
        <taxon>Hexapoda</taxon>
        <taxon>Insecta</taxon>
        <taxon>Pterygota</taxon>
        <taxon>Neoptera</taxon>
        <taxon>Endopterygota</taxon>
        <taxon>Lepidoptera</taxon>
        <taxon>Glossata</taxon>
        <taxon>Ditrysia</taxon>
        <taxon>Pyraloidea</taxon>
        <taxon>Crambidae</taxon>
        <taxon>Pyraustinae</taxon>
        <taxon>Loxostege</taxon>
    </lineage>
</organism>
<evidence type="ECO:0008006" key="6">
    <source>
        <dbReference type="Google" id="ProtNLM"/>
    </source>
</evidence>
<dbReference type="GO" id="GO:0016491">
    <property type="term" value="F:oxidoreductase activity"/>
    <property type="evidence" value="ECO:0007669"/>
    <property type="project" value="UniProtKB-KW"/>
</dbReference>
<comment type="caution">
    <text evidence="4">The sequence shown here is derived from an EMBL/GenBank/DDBJ whole genome shotgun (WGS) entry which is preliminary data.</text>
</comment>
<proteinExistence type="inferred from homology"/>
<dbReference type="Gene3D" id="3.40.50.720">
    <property type="entry name" value="NAD(P)-binding Rossmann-like Domain"/>
    <property type="match status" value="1"/>
</dbReference>
<dbReference type="InterPro" id="IPR002347">
    <property type="entry name" value="SDR_fam"/>
</dbReference>
<keyword evidence="2" id="KW-0560">Oxidoreductase</keyword>
<evidence type="ECO:0000313" key="4">
    <source>
        <dbReference type="EMBL" id="KAL0821566.1"/>
    </source>
</evidence>
<dbReference type="PROSITE" id="PS00061">
    <property type="entry name" value="ADH_SHORT"/>
    <property type="match status" value="1"/>
</dbReference>
<dbReference type="InterPro" id="IPR036291">
    <property type="entry name" value="NAD(P)-bd_dom_sf"/>
</dbReference>
<evidence type="ECO:0000256" key="3">
    <source>
        <dbReference type="RuleBase" id="RU000363"/>
    </source>
</evidence>